<gene>
    <name evidence="2" type="ORF">PZA18_23420</name>
</gene>
<comment type="caution">
    <text evidence="2">The sequence shown here is derived from an EMBL/GenBank/DDBJ whole genome shotgun (WGS) entry which is preliminary data.</text>
</comment>
<feature type="transmembrane region" description="Helical" evidence="1">
    <location>
        <begin position="47"/>
        <end position="64"/>
    </location>
</feature>
<dbReference type="RefSeq" id="WP_284103315.1">
    <property type="nucleotide sequence ID" value="NZ_JARRAF010000084.1"/>
</dbReference>
<organism evidence="2 3">
    <name type="scientific">Parachitinimonas caeni</name>
    <dbReference type="NCBI Taxonomy" id="3031301"/>
    <lineage>
        <taxon>Bacteria</taxon>
        <taxon>Pseudomonadati</taxon>
        <taxon>Pseudomonadota</taxon>
        <taxon>Betaproteobacteria</taxon>
        <taxon>Neisseriales</taxon>
        <taxon>Chitinibacteraceae</taxon>
        <taxon>Parachitinimonas</taxon>
    </lineage>
</organism>
<sequence>MPASRFTFPSPHHFLIGRRDVVNCGVGLKRVDNPFLRFSQQIKSEFGMFRGILFSTLLAVFLSGCASTPPQFQSIQPKRVDAEGYKLGRSSLLDVTNNTQKHIDDKKNILYFQNQGGGGAAMGVVLGVIGAVANAAMIEGNTTKDVQQLKNRLVFDPRDIFKEAAERASLKIGAGSSVSQPIITPYVYVSKGDKDNLLVCAAVLVEASAPDSKWVGKYMYQAPRQYTIEQLANLDENSSLALKGSLAEGFEKIILHIGQENPEMLKAEKPITFRSELLSPRFDFEMVGNIISDDTEIVWLRTVGGVYAVRKSSISYTYVPKQL</sequence>
<name>A0ABT7E3U6_9NEIS</name>
<protein>
    <recommendedName>
        <fullName evidence="4">Lipoprotein</fullName>
    </recommendedName>
</protein>
<keyword evidence="1" id="KW-0472">Membrane</keyword>
<evidence type="ECO:0000313" key="3">
    <source>
        <dbReference type="Proteomes" id="UP001172778"/>
    </source>
</evidence>
<keyword evidence="1" id="KW-0812">Transmembrane</keyword>
<evidence type="ECO:0000256" key="1">
    <source>
        <dbReference type="SAM" id="Phobius"/>
    </source>
</evidence>
<evidence type="ECO:0000313" key="2">
    <source>
        <dbReference type="EMBL" id="MDK2126993.1"/>
    </source>
</evidence>
<accession>A0ABT7E3U6</accession>
<proteinExistence type="predicted"/>
<dbReference type="Proteomes" id="UP001172778">
    <property type="component" value="Unassembled WGS sequence"/>
</dbReference>
<keyword evidence="3" id="KW-1185">Reference proteome</keyword>
<keyword evidence="1" id="KW-1133">Transmembrane helix</keyword>
<evidence type="ECO:0008006" key="4">
    <source>
        <dbReference type="Google" id="ProtNLM"/>
    </source>
</evidence>
<dbReference type="EMBL" id="JARRAF010000084">
    <property type="protein sequence ID" value="MDK2126993.1"/>
    <property type="molecule type" value="Genomic_DNA"/>
</dbReference>
<reference evidence="2" key="1">
    <citation type="submission" date="2023-03" db="EMBL/GenBank/DDBJ databases">
        <title>Chitinimonas shenzhenensis gen. nov., sp. nov., a novel member of family Burkholderiaceae isolated from activated sludge collected in Shen Zhen, China.</title>
        <authorList>
            <person name="Wang X."/>
        </authorList>
    </citation>
    <scope>NUCLEOTIDE SEQUENCE</scope>
    <source>
        <strain evidence="2">DQS-5</strain>
    </source>
</reference>